<gene>
    <name evidence="6" type="ORF">CVM39_04535</name>
</gene>
<dbReference type="InterPro" id="IPR005119">
    <property type="entry name" value="LysR_subst-bd"/>
</dbReference>
<dbReference type="InterPro" id="IPR036388">
    <property type="entry name" value="WH-like_DNA-bd_sf"/>
</dbReference>
<evidence type="ECO:0000256" key="2">
    <source>
        <dbReference type="ARBA" id="ARBA00023015"/>
    </source>
</evidence>
<dbReference type="EMBL" id="PGTD01000011">
    <property type="protein sequence ID" value="PJE31062.1"/>
    <property type="molecule type" value="Genomic_DNA"/>
</dbReference>
<comment type="caution">
    <text evidence="6">The sequence shown here is derived from an EMBL/GenBank/DDBJ whole genome shotgun (WGS) entry which is preliminary data.</text>
</comment>
<evidence type="ECO:0000256" key="4">
    <source>
        <dbReference type="ARBA" id="ARBA00023163"/>
    </source>
</evidence>
<evidence type="ECO:0000256" key="1">
    <source>
        <dbReference type="ARBA" id="ARBA00009437"/>
    </source>
</evidence>
<keyword evidence="4" id="KW-0804">Transcription</keyword>
<dbReference type="Gene3D" id="3.40.190.290">
    <property type="match status" value="1"/>
</dbReference>
<keyword evidence="3" id="KW-0238">DNA-binding</keyword>
<dbReference type="Proteomes" id="UP000231702">
    <property type="component" value="Unassembled WGS sequence"/>
</dbReference>
<reference evidence="6 7" key="1">
    <citation type="journal article" date="2018" name="Int. J. Syst. Evol. Microbiol.">
        <title>Pseudooceanicola lipolyticus sp. nov., a marine alphaproteobacterium, reclassification of Oceanicola flagellatus as Pseudooceanicola flagellatus comb. nov. and emended description of the genus Pseudooceanicola.</title>
        <authorList>
            <person name="Huang M.-M."/>
            <person name="Guo L.-L."/>
            <person name="Wu Y.-H."/>
            <person name="Lai Q.-L."/>
            <person name="Shao Z.-Z."/>
            <person name="Wang C.-S."/>
            <person name="Wu M."/>
            <person name="Xu X.-W."/>
        </authorList>
    </citation>
    <scope>NUCLEOTIDE SEQUENCE [LARGE SCALE GENOMIC DNA]</scope>
    <source>
        <strain evidence="6 7">Ar-45</strain>
    </source>
</reference>
<sequence length="354" mass="38302">MPSGRGVPRYGCVSCTKAAECCDFGRSSGLLPLADGQSGSGGEGRMNLRGLRLFRGVVATGSLAEAADRLNLSPSAASRLLAQLEGQLQIALFSRDRRNLQLTEEGALFYQQISNTLDGLEEIPLIARDLRSRSRSWLSVVTAAPMANGLVVPTIARLRREGVELECTVHVENRFEIESKVAARGYNIGLISLPVENEIIPIDIMPLLRSRLCVLMPEAHALAAGESVSLGQLAEEPLVTLATGQRWRYRLEEVMGEAGLRPRIAFETGSTLVTVEMVRQGLGLTLIDPVVLPASAMAGLVMRPLEGEHWITYASVHAKGPRADLSELFLDGLAAHVETRRQDEPGMAGLVYLI</sequence>
<proteinExistence type="inferred from homology"/>
<dbReference type="InterPro" id="IPR000847">
    <property type="entry name" value="LysR_HTH_N"/>
</dbReference>
<protein>
    <submittedName>
        <fullName evidence="6">LysR family transcriptional regulator</fullName>
    </submittedName>
</protein>
<evidence type="ECO:0000259" key="5">
    <source>
        <dbReference type="PROSITE" id="PS50931"/>
    </source>
</evidence>
<dbReference type="Pfam" id="PF03466">
    <property type="entry name" value="LysR_substrate"/>
    <property type="match status" value="1"/>
</dbReference>
<dbReference type="InterPro" id="IPR036390">
    <property type="entry name" value="WH_DNA-bd_sf"/>
</dbReference>
<dbReference type="Gene3D" id="1.10.10.10">
    <property type="entry name" value="Winged helix-like DNA-binding domain superfamily/Winged helix DNA-binding domain"/>
    <property type="match status" value="1"/>
</dbReference>
<feature type="domain" description="HTH lysR-type" evidence="5">
    <location>
        <begin position="46"/>
        <end position="103"/>
    </location>
</feature>
<keyword evidence="7" id="KW-1185">Reference proteome</keyword>
<evidence type="ECO:0000313" key="7">
    <source>
        <dbReference type="Proteomes" id="UP000231702"/>
    </source>
</evidence>
<dbReference type="SUPFAM" id="SSF53850">
    <property type="entry name" value="Periplasmic binding protein-like II"/>
    <property type="match status" value="1"/>
</dbReference>
<dbReference type="PANTHER" id="PTHR30427">
    <property type="entry name" value="TRANSCRIPTIONAL ACTIVATOR PROTEIN LYSR"/>
    <property type="match status" value="1"/>
</dbReference>
<dbReference type="SUPFAM" id="SSF46785">
    <property type="entry name" value="Winged helix' DNA-binding domain"/>
    <property type="match status" value="1"/>
</dbReference>
<evidence type="ECO:0000256" key="3">
    <source>
        <dbReference type="ARBA" id="ARBA00023125"/>
    </source>
</evidence>
<dbReference type="PANTHER" id="PTHR30427:SF1">
    <property type="entry name" value="TRANSCRIPTIONAL ACTIVATOR PROTEIN LYSR"/>
    <property type="match status" value="1"/>
</dbReference>
<comment type="similarity">
    <text evidence="1">Belongs to the LysR transcriptional regulatory family.</text>
</comment>
<dbReference type="PROSITE" id="PS50931">
    <property type="entry name" value="HTH_LYSR"/>
    <property type="match status" value="1"/>
</dbReference>
<keyword evidence="2" id="KW-0805">Transcription regulation</keyword>
<dbReference type="Pfam" id="PF00126">
    <property type="entry name" value="HTH_1"/>
    <property type="match status" value="1"/>
</dbReference>
<accession>A0ABX4MRK6</accession>
<name>A0ABX4MRK6_9RHOB</name>
<organism evidence="6 7">
    <name type="scientific">Pseudooceanicola antarcticus</name>
    <dbReference type="NCBI Taxonomy" id="1247613"/>
    <lineage>
        <taxon>Bacteria</taxon>
        <taxon>Pseudomonadati</taxon>
        <taxon>Pseudomonadota</taxon>
        <taxon>Alphaproteobacteria</taxon>
        <taxon>Rhodobacterales</taxon>
        <taxon>Paracoccaceae</taxon>
        <taxon>Pseudooceanicola</taxon>
    </lineage>
</organism>
<evidence type="ECO:0000313" key="6">
    <source>
        <dbReference type="EMBL" id="PJE31062.1"/>
    </source>
</evidence>